<keyword evidence="3 5" id="KW-1133">Transmembrane helix</keyword>
<evidence type="ECO:0000256" key="5">
    <source>
        <dbReference type="SAM" id="Phobius"/>
    </source>
</evidence>
<feature type="transmembrane region" description="Helical" evidence="5">
    <location>
        <begin position="263"/>
        <end position="281"/>
    </location>
</feature>
<evidence type="ECO:0000313" key="7">
    <source>
        <dbReference type="Proteomes" id="UP000696573"/>
    </source>
</evidence>
<comment type="caution">
    <text evidence="6">The sequence shown here is derived from an EMBL/GenBank/DDBJ whole genome shotgun (WGS) entry which is preliminary data.</text>
</comment>
<feature type="non-terminal residue" evidence="6">
    <location>
        <position position="1"/>
    </location>
</feature>
<dbReference type="InterPro" id="IPR050598">
    <property type="entry name" value="AminoAcid_Transporter"/>
</dbReference>
<dbReference type="GO" id="GO:0015179">
    <property type="term" value="F:L-amino acid transmembrane transporter activity"/>
    <property type="evidence" value="ECO:0007669"/>
    <property type="project" value="TreeGrafter"/>
</dbReference>
<gene>
    <name evidence="6" type="ORF">CRHIZ90672A_00011949</name>
</gene>
<feature type="transmembrane region" description="Helical" evidence="5">
    <location>
        <begin position="402"/>
        <end position="422"/>
    </location>
</feature>
<dbReference type="EMBL" id="CABFNQ020000700">
    <property type="protein sequence ID" value="CAH0024764.1"/>
    <property type="molecule type" value="Genomic_DNA"/>
</dbReference>
<comment type="subcellular location">
    <subcellularLocation>
        <location evidence="1">Membrane</location>
        <topology evidence="1">Multi-pass membrane protein</topology>
    </subcellularLocation>
</comment>
<dbReference type="Proteomes" id="UP000696573">
    <property type="component" value="Unassembled WGS sequence"/>
</dbReference>
<protein>
    <recommendedName>
        <fullName evidence="8">High-affinity methionine permease</fullName>
    </recommendedName>
</protein>
<dbReference type="PANTHER" id="PTHR11785">
    <property type="entry name" value="AMINO ACID TRANSPORTER"/>
    <property type="match status" value="1"/>
</dbReference>
<evidence type="ECO:0008006" key="8">
    <source>
        <dbReference type="Google" id="ProtNLM"/>
    </source>
</evidence>
<feature type="transmembrane region" description="Helical" evidence="5">
    <location>
        <begin position="104"/>
        <end position="125"/>
    </location>
</feature>
<dbReference type="GO" id="GO:0016020">
    <property type="term" value="C:membrane"/>
    <property type="evidence" value="ECO:0007669"/>
    <property type="project" value="UniProtKB-SubCell"/>
</dbReference>
<dbReference type="OrthoDB" id="5982228at2759"/>
<reference evidence="6" key="1">
    <citation type="submission" date="2021-10" db="EMBL/GenBank/DDBJ databases">
        <authorList>
            <person name="Piombo E."/>
        </authorList>
    </citation>
    <scope>NUCLEOTIDE SEQUENCE</scope>
</reference>
<dbReference type="AlphaFoldDB" id="A0A9N9VK13"/>
<evidence type="ECO:0000256" key="1">
    <source>
        <dbReference type="ARBA" id="ARBA00004141"/>
    </source>
</evidence>
<evidence type="ECO:0000256" key="2">
    <source>
        <dbReference type="ARBA" id="ARBA00022692"/>
    </source>
</evidence>
<feature type="transmembrane region" description="Helical" evidence="5">
    <location>
        <begin position="71"/>
        <end position="92"/>
    </location>
</feature>
<feature type="transmembrane region" description="Helical" evidence="5">
    <location>
        <begin position="352"/>
        <end position="372"/>
    </location>
</feature>
<evidence type="ECO:0000313" key="6">
    <source>
        <dbReference type="EMBL" id="CAH0024764.1"/>
    </source>
</evidence>
<evidence type="ECO:0000256" key="4">
    <source>
        <dbReference type="ARBA" id="ARBA00023136"/>
    </source>
</evidence>
<sequence length="588" mass="64988">AMAFLSYFKASKADPEVQTDVEISDTSSGPEVIHDGNLAYTRAKAGNGSKAAYQEAVGAPVETDSPLGYEVGWFTVIFVNINMLIGTGIFSLPANILLRTGSIGLSLIFWFIGFLMAASGISLYLEFASYFPNRSGSEVVYLEQAYPRPKYFFPIAFAVQEVLLNFGSSNAIVFAEYAWRTGNTVATAWQKKGVAVAIYTIAILCVIANNKLAFRVSNVIGVLKLIVVVFIGITGLVVLGGNLDHIPNPTANFKNAFDGHVPNGYSLANALVSVQFAYGGYNNAFNMVNEIKNPIPTLKRNTTIALVIVSVLYQLCNIAYFAVVPKDEFASASQTAATLFFERTFRNKGATIALNFCVMLSAFGNLMAVLIGQSRMIREIGRQGVLPYPEFWASTKPFGTPLGPCLISWFMTFIMIVAPPAGDAFQFVVDLQSYPSAMFQVAMTVGIYVLRWRRRRSGIPRSEFRAWDVAILFFLAYKVFILAMPWWPPLGGANGGDVSFWYATYCVVGIGIIIICGLYYILWIYVLPKYGKYKIRSEMVALEDGAAKTHRLVKVKNEDVEEWDNVHDEAGHLRQRTTTHRDDKAVEE</sequence>
<feature type="transmembrane region" description="Helical" evidence="5">
    <location>
        <begin position="302"/>
        <end position="323"/>
    </location>
</feature>
<dbReference type="InterPro" id="IPR002293">
    <property type="entry name" value="AA/rel_permease1"/>
</dbReference>
<keyword evidence="4 5" id="KW-0472">Membrane</keyword>
<organism evidence="6 7">
    <name type="scientific">Clonostachys rhizophaga</name>
    <dbReference type="NCBI Taxonomy" id="160324"/>
    <lineage>
        <taxon>Eukaryota</taxon>
        <taxon>Fungi</taxon>
        <taxon>Dikarya</taxon>
        <taxon>Ascomycota</taxon>
        <taxon>Pezizomycotina</taxon>
        <taxon>Sordariomycetes</taxon>
        <taxon>Hypocreomycetidae</taxon>
        <taxon>Hypocreales</taxon>
        <taxon>Bionectriaceae</taxon>
        <taxon>Clonostachys</taxon>
    </lineage>
</organism>
<dbReference type="PANTHER" id="PTHR11785:SF353">
    <property type="entry name" value="METHIONINE TRANSPORTER (EUROFUNG)"/>
    <property type="match status" value="1"/>
</dbReference>
<dbReference type="FunFam" id="1.20.1740.10:FF:000025">
    <property type="entry name" value="High-affinity methionine permease"/>
    <property type="match status" value="1"/>
</dbReference>
<feature type="transmembrane region" description="Helical" evidence="5">
    <location>
        <begin position="499"/>
        <end position="526"/>
    </location>
</feature>
<keyword evidence="7" id="KW-1185">Reference proteome</keyword>
<dbReference type="Gene3D" id="1.20.1740.10">
    <property type="entry name" value="Amino acid/polyamine transporter I"/>
    <property type="match status" value="1"/>
</dbReference>
<dbReference type="Pfam" id="PF13520">
    <property type="entry name" value="AA_permease_2"/>
    <property type="match status" value="1"/>
</dbReference>
<feature type="transmembrane region" description="Helical" evidence="5">
    <location>
        <begin position="222"/>
        <end position="243"/>
    </location>
</feature>
<accession>A0A9N9VK13</accession>
<feature type="transmembrane region" description="Helical" evidence="5">
    <location>
        <begin position="434"/>
        <end position="452"/>
    </location>
</feature>
<feature type="transmembrane region" description="Helical" evidence="5">
    <location>
        <begin position="193"/>
        <end position="210"/>
    </location>
</feature>
<feature type="transmembrane region" description="Helical" evidence="5">
    <location>
        <begin position="464"/>
        <end position="487"/>
    </location>
</feature>
<name>A0A9N9VK13_9HYPO</name>
<keyword evidence="2 5" id="KW-0812">Transmembrane</keyword>
<proteinExistence type="predicted"/>
<evidence type="ECO:0000256" key="3">
    <source>
        <dbReference type="ARBA" id="ARBA00022989"/>
    </source>
</evidence>